<dbReference type="PANTHER" id="PTHR46211:SF1">
    <property type="entry name" value="GLYCEROPHOSPHODIESTER PHOSPHODIESTERASE, CYTOPLASMIC"/>
    <property type="match status" value="1"/>
</dbReference>
<dbReference type="Gene3D" id="3.20.20.190">
    <property type="entry name" value="Phosphatidylinositol (PI) phosphodiesterase"/>
    <property type="match status" value="1"/>
</dbReference>
<dbReference type="AlphaFoldDB" id="A0A381XRZ8"/>
<evidence type="ECO:0000313" key="2">
    <source>
        <dbReference type="EMBL" id="SVA67495.1"/>
    </source>
</evidence>
<reference evidence="2" key="1">
    <citation type="submission" date="2018-05" db="EMBL/GenBank/DDBJ databases">
        <authorList>
            <person name="Lanie J.A."/>
            <person name="Ng W.-L."/>
            <person name="Kazmierczak K.M."/>
            <person name="Andrzejewski T.M."/>
            <person name="Davidsen T.M."/>
            <person name="Wayne K.J."/>
            <person name="Tettelin H."/>
            <person name="Glass J.I."/>
            <person name="Rusch D."/>
            <person name="Podicherti R."/>
            <person name="Tsui H.-C.T."/>
            <person name="Winkler M.E."/>
        </authorList>
    </citation>
    <scope>NUCLEOTIDE SEQUENCE</scope>
</reference>
<dbReference type="InterPro" id="IPR017946">
    <property type="entry name" value="PLC-like_Pdiesterase_TIM-brl"/>
</dbReference>
<gene>
    <name evidence="2" type="ORF">METZ01_LOCUS120349</name>
</gene>
<dbReference type="InterPro" id="IPR030395">
    <property type="entry name" value="GP_PDE_dom"/>
</dbReference>
<feature type="domain" description="GP-PDE" evidence="1">
    <location>
        <begin position="28"/>
        <end position="107"/>
    </location>
</feature>
<evidence type="ECO:0000259" key="1">
    <source>
        <dbReference type="PROSITE" id="PS51704"/>
    </source>
</evidence>
<dbReference type="GO" id="GO:0008081">
    <property type="term" value="F:phosphoric diester hydrolase activity"/>
    <property type="evidence" value="ECO:0007669"/>
    <property type="project" value="InterPro"/>
</dbReference>
<dbReference type="PROSITE" id="PS51704">
    <property type="entry name" value="GP_PDE"/>
    <property type="match status" value="1"/>
</dbReference>
<protein>
    <recommendedName>
        <fullName evidence="1">GP-PDE domain-containing protein</fullName>
    </recommendedName>
</protein>
<dbReference type="SUPFAM" id="SSF51695">
    <property type="entry name" value="PLC-like phosphodiesterases"/>
    <property type="match status" value="1"/>
</dbReference>
<dbReference type="GO" id="GO:0006629">
    <property type="term" value="P:lipid metabolic process"/>
    <property type="evidence" value="ECO:0007669"/>
    <property type="project" value="InterPro"/>
</dbReference>
<organism evidence="2">
    <name type="scientific">marine metagenome</name>
    <dbReference type="NCBI Taxonomy" id="408172"/>
    <lineage>
        <taxon>unclassified sequences</taxon>
        <taxon>metagenomes</taxon>
        <taxon>ecological metagenomes</taxon>
    </lineage>
</organism>
<accession>A0A381XRZ8</accession>
<dbReference type="Pfam" id="PF03009">
    <property type="entry name" value="GDPD"/>
    <property type="match status" value="1"/>
</dbReference>
<dbReference type="EMBL" id="UINC01016160">
    <property type="protein sequence ID" value="SVA67495.1"/>
    <property type="molecule type" value="Genomic_DNA"/>
</dbReference>
<proteinExistence type="predicted"/>
<name>A0A381XRZ8_9ZZZZ</name>
<feature type="non-terminal residue" evidence="2">
    <location>
        <position position="107"/>
    </location>
</feature>
<sequence length="107" mass="12289">MVFIGLLIKHLFFWSPVSGSHIYKHPHPLFIAHRGLHKTEPENTTPSIKKAIKLGLTAIELDVFSSLDKKIICSHNIDLERETEGIGFVDEKKYDELKDITHRTKNN</sequence>
<dbReference type="PANTHER" id="PTHR46211">
    <property type="entry name" value="GLYCEROPHOSPHORYL DIESTER PHOSPHODIESTERASE"/>
    <property type="match status" value="1"/>
</dbReference>